<dbReference type="GO" id="GO:0002181">
    <property type="term" value="P:cytoplasmic translation"/>
    <property type="evidence" value="ECO:0007669"/>
    <property type="project" value="TreeGrafter"/>
</dbReference>
<keyword evidence="4" id="KW-0934">Plastid</keyword>
<dbReference type="FunFam" id="2.30.30.30:FF:000014">
    <property type="entry name" value="60S ribosomal protein L6"/>
    <property type="match status" value="1"/>
</dbReference>
<dbReference type="InterPro" id="IPR014722">
    <property type="entry name" value="Rib_uL2_dom2"/>
</dbReference>
<dbReference type="PANTHER" id="PTHR10715">
    <property type="entry name" value="60S RIBOSOMAL PROTEIN L6"/>
    <property type="match status" value="1"/>
</dbReference>
<keyword evidence="8" id="KW-1185">Reference proteome</keyword>
<dbReference type="Pfam" id="PF01159">
    <property type="entry name" value="Ribosomal_L6e"/>
    <property type="match status" value="1"/>
</dbReference>
<dbReference type="GO" id="GO:0003735">
    <property type="term" value="F:structural constituent of ribosome"/>
    <property type="evidence" value="ECO:0007669"/>
    <property type="project" value="InterPro"/>
</dbReference>
<dbReference type="GO" id="GO:0009507">
    <property type="term" value="C:chloroplast"/>
    <property type="evidence" value="ECO:0007669"/>
    <property type="project" value="UniProtKB-SubCell"/>
</dbReference>
<dbReference type="InterPro" id="IPR008991">
    <property type="entry name" value="Translation_prot_SH3-like_sf"/>
</dbReference>
<dbReference type="InParanoid" id="D8MBH0"/>
<dbReference type="RefSeq" id="XP_012899457.1">
    <property type="nucleotide sequence ID" value="XM_013044003.1"/>
</dbReference>
<evidence type="ECO:0008006" key="9">
    <source>
        <dbReference type="Google" id="ProtNLM"/>
    </source>
</evidence>
<dbReference type="FunCoup" id="D8MBH0">
    <property type="interactions" value="576"/>
</dbReference>
<dbReference type="CDD" id="cd13156">
    <property type="entry name" value="KOW_RPL6"/>
    <property type="match status" value="1"/>
</dbReference>
<dbReference type="Proteomes" id="UP000008312">
    <property type="component" value="Unassembled WGS sequence"/>
</dbReference>
<evidence type="ECO:0000256" key="6">
    <source>
        <dbReference type="ARBA" id="ARBA00023274"/>
    </source>
</evidence>
<dbReference type="GO" id="GO:0003723">
    <property type="term" value="F:RNA binding"/>
    <property type="evidence" value="ECO:0007669"/>
    <property type="project" value="TreeGrafter"/>
</dbReference>
<dbReference type="EMBL" id="FN668691">
    <property type="protein sequence ID" value="CBK25409.2"/>
    <property type="molecule type" value="Genomic_DNA"/>
</dbReference>
<dbReference type="GeneID" id="24921998"/>
<evidence type="ECO:0000256" key="4">
    <source>
        <dbReference type="ARBA" id="ARBA00022640"/>
    </source>
</evidence>
<dbReference type="OMA" id="EAHKHNA"/>
<proteinExistence type="inferred from homology"/>
<keyword evidence="3" id="KW-0150">Chloroplast</keyword>
<evidence type="ECO:0000313" key="8">
    <source>
        <dbReference type="Proteomes" id="UP000008312"/>
    </source>
</evidence>
<evidence type="ECO:0000313" key="7">
    <source>
        <dbReference type="EMBL" id="CBK25409.2"/>
    </source>
</evidence>
<dbReference type="AlphaFoldDB" id="D8MBH0"/>
<dbReference type="PANTHER" id="PTHR10715:SF0">
    <property type="entry name" value="LARGE RIBOSOMAL SUBUNIT PROTEIN EL6"/>
    <property type="match status" value="1"/>
</dbReference>
<evidence type="ECO:0000256" key="3">
    <source>
        <dbReference type="ARBA" id="ARBA00022528"/>
    </source>
</evidence>
<evidence type="ECO:0000256" key="2">
    <source>
        <dbReference type="ARBA" id="ARBA00010592"/>
    </source>
</evidence>
<keyword evidence="5" id="KW-0689">Ribosomal protein</keyword>
<evidence type="ECO:0000256" key="1">
    <source>
        <dbReference type="ARBA" id="ARBA00004229"/>
    </source>
</evidence>
<dbReference type="GO" id="GO:0022625">
    <property type="term" value="C:cytosolic large ribosomal subunit"/>
    <property type="evidence" value="ECO:0007669"/>
    <property type="project" value="TreeGrafter"/>
</dbReference>
<comment type="subcellular location">
    <subcellularLocation>
        <location evidence="1">Plastid</location>
        <location evidence="1">Chloroplast</location>
    </subcellularLocation>
</comment>
<accession>D8MBH0</accession>
<reference evidence="7" key="1">
    <citation type="submission" date="2010-02" db="EMBL/GenBank/DDBJ databases">
        <title>Sequencing and annotation of the Blastocystis hominis genome.</title>
        <authorList>
            <person name="Wincker P."/>
        </authorList>
    </citation>
    <scope>NUCLEOTIDE SEQUENCE</scope>
    <source>
        <strain evidence="7">Singapore isolate B</strain>
    </source>
</reference>
<comment type="similarity">
    <text evidence="2">Belongs to the eukaryotic ribosomal protein eL6 family.</text>
</comment>
<keyword evidence="6" id="KW-0687">Ribonucleoprotein</keyword>
<dbReference type="InterPro" id="IPR041997">
    <property type="entry name" value="Ribosomal_eL6_KOW"/>
</dbReference>
<dbReference type="Gene3D" id="2.30.30.30">
    <property type="match status" value="1"/>
</dbReference>
<gene>
    <name evidence="7" type="ORF">GSBLH_T00005015001</name>
</gene>
<protein>
    <recommendedName>
        <fullName evidence="9">60S ribosomal protein L6</fullName>
    </recommendedName>
</protein>
<evidence type="ECO:0000256" key="5">
    <source>
        <dbReference type="ARBA" id="ARBA00022980"/>
    </source>
</evidence>
<name>D8MBH0_BLAHO</name>
<dbReference type="InterPro" id="IPR000915">
    <property type="entry name" value="60S_ribosomal_eL6"/>
</dbReference>
<dbReference type="GO" id="GO:0000027">
    <property type="term" value="P:ribosomal large subunit assembly"/>
    <property type="evidence" value="ECO:0007669"/>
    <property type="project" value="TreeGrafter"/>
</dbReference>
<dbReference type="SUPFAM" id="SSF50104">
    <property type="entry name" value="Translation proteins SH3-like domain"/>
    <property type="match status" value="1"/>
</dbReference>
<sequence length="152" mass="16800">MSKSVPVFFNVKAPEAHKHNAPKLRATITPGTVLILLAGRHAGKRVVFLKQLASGLLLVSGPYKMNKVPLCRVHQSRVIATSTKLDIGSVKIPTSVNDSFFNGKKSPEEKKATQEAVDVEVVKSIEGVPMMKEYLSSRFCLSKRSRPHEMKF</sequence>
<organism evidence="7">
    <name type="scientific">Blastocystis hominis</name>
    <dbReference type="NCBI Taxonomy" id="12968"/>
    <lineage>
        <taxon>Eukaryota</taxon>
        <taxon>Sar</taxon>
        <taxon>Stramenopiles</taxon>
        <taxon>Bigyra</taxon>
        <taxon>Opalozoa</taxon>
        <taxon>Opalinata</taxon>
        <taxon>Blastocystidae</taxon>
        <taxon>Blastocystis</taxon>
    </lineage>
</organism>
<dbReference type="OrthoDB" id="2436667at2759"/>